<dbReference type="PATRIC" id="fig|61435.5.peg.494"/>
<accession>A0A0V8M567</accession>
<protein>
    <recommendedName>
        <fullName evidence="2">pre-crRNA processing endonuclease</fullName>
        <ecNumber evidence="2">3.1.-.-</ecNumber>
    </recommendedName>
</protein>
<keyword evidence="2" id="KW-0378">Hydrolase</keyword>
<dbReference type="Gene3D" id="3.30.70.2660">
    <property type="match status" value="1"/>
</dbReference>
<dbReference type="PIRSF" id="PIRSF029950">
    <property type="entry name" value="Cas_CT1134"/>
    <property type="match status" value="1"/>
</dbReference>
<dbReference type="InterPro" id="IPR013422">
    <property type="entry name" value="CRISPR-assoc_prot_Cas5_N"/>
</dbReference>
<dbReference type="InterPro" id="IPR010155">
    <property type="entry name" value="CRISPR-assoc_prot_Cas5d"/>
</dbReference>
<dbReference type="GO" id="GO:0016787">
    <property type="term" value="F:hydrolase activity"/>
    <property type="evidence" value="ECO:0007669"/>
    <property type="project" value="UniProtKB-KW"/>
</dbReference>
<evidence type="ECO:0000256" key="1">
    <source>
        <dbReference type="ARBA" id="ARBA00023118"/>
    </source>
</evidence>
<name>A0A0V8M567_9CHLR</name>
<evidence type="ECO:0000256" key="2">
    <source>
        <dbReference type="PIRNR" id="PIRNR029950"/>
    </source>
</evidence>
<dbReference type="EMBL" id="JGYD01000002">
    <property type="protein sequence ID" value="KSV18902.1"/>
    <property type="molecule type" value="Genomic_DNA"/>
</dbReference>
<keyword evidence="2" id="KW-0694">RNA-binding</keyword>
<dbReference type="GO" id="GO:0003723">
    <property type="term" value="F:RNA binding"/>
    <property type="evidence" value="ECO:0007669"/>
    <property type="project" value="UniProtKB-UniRule"/>
</dbReference>
<dbReference type="InterPro" id="IPR021124">
    <property type="entry name" value="CRISPR-assoc_prot_Cas5"/>
</dbReference>
<dbReference type="GO" id="GO:0004519">
    <property type="term" value="F:endonuclease activity"/>
    <property type="evidence" value="ECO:0007669"/>
    <property type="project" value="UniProtKB-UniRule"/>
</dbReference>
<reference evidence="3 4" key="1">
    <citation type="journal article" date="2015" name="Sci. Rep.">
        <title>A comparative genomics and reductive dehalogenase gene transcription study of two chloroethene-respiring bacteria, Dehalococcoides mccartyi strains MB and 11a.</title>
        <authorList>
            <person name="Low A."/>
            <person name="Shen Z."/>
            <person name="Cheng D."/>
            <person name="Rogers M.J."/>
            <person name="Lee P.K."/>
            <person name="He J."/>
        </authorList>
    </citation>
    <scope>NUCLEOTIDE SEQUENCE [LARGE SCALE GENOMIC DNA]</scope>
    <source>
        <strain evidence="3 4">MB</strain>
    </source>
</reference>
<keyword evidence="2" id="KW-0255">Endonuclease</keyword>
<comment type="caution">
    <text evidence="3">The sequence shown here is derived from an EMBL/GenBank/DDBJ whole genome shotgun (WGS) entry which is preliminary data.</text>
</comment>
<dbReference type="RefSeq" id="WP_058292010.1">
    <property type="nucleotide sequence ID" value="NZ_JGYD01000002.1"/>
</dbReference>
<proteinExistence type="inferred from homology"/>
<evidence type="ECO:0000313" key="3">
    <source>
        <dbReference type="EMBL" id="KSV18902.1"/>
    </source>
</evidence>
<organism evidence="3 4">
    <name type="scientific">Dehalococcoides mccartyi</name>
    <dbReference type="NCBI Taxonomy" id="61435"/>
    <lineage>
        <taxon>Bacteria</taxon>
        <taxon>Bacillati</taxon>
        <taxon>Chloroflexota</taxon>
        <taxon>Dehalococcoidia</taxon>
        <taxon>Dehalococcoidales</taxon>
        <taxon>Dehalococcoidaceae</taxon>
        <taxon>Dehalococcoides</taxon>
    </lineage>
</organism>
<dbReference type="OrthoDB" id="5621871at2"/>
<dbReference type="AlphaFoldDB" id="A0A0V8M567"/>
<dbReference type="GO" id="GO:0043571">
    <property type="term" value="P:maintenance of CRISPR repeat elements"/>
    <property type="evidence" value="ECO:0007669"/>
    <property type="project" value="UniProtKB-UniRule"/>
</dbReference>
<keyword evidence="1 2" id="KW-0051">Antiviral defense</keyword>
<evidence type="ECO:0000313" key="4">
    <source>
        <dbReference type="Proteomes" id="UP000053577"/>
    </source>
</evidence>
<dbReference type="GO" id="GO:0051607">
    <property type="term" value="P:defense response to virus"/>
    <property type="evidence" value="ECO:0007669"/>
    <property type="project" value="UniProtKB-UniRule"/>
</dbReference>
<dbReference type="Proteomes" id="UP000053577">
    <property type="component" value="Unassembled WGS sequence"/>
</dbReference>
<keyword evidence="2" id="KW-0540">Nuclease</keyword>
<comment type="similarity">
    <text evidence="2">Belongs to the CRISPR-associated protein Cas5 family. Subtype I-C/Dvulg subfamily.</text>
</comment>
<dbReference type="NCBIfam" id="TIGR02593">
    <property type="entry name" value="CRISPR_cas5"/>
    <property type="match status" value="1"/>
</dbReference>
<dbReference type="EC" id="3.1.-.-" evidence="2"/>
<comment type="function">
    <text evidence="2">CRISPR (clustered regularly interspaced short palindromic repeat) is an adaptive immune system that provides protection against mobile genetic elements (viruses, transposable elements and conjugative plasmids). CRISPR clusters contain spacers, sequences complementary to antecedent mobile elements, and target invading nucleic acids. CRISPR clusters are transcribed and processed into CRISPR RNA (crRNA).</text>
</comment>
<dbReference type="Pfam" id="PF09704">
    <property type="entry name" value="Cas_Cas5d"/>
    <property type="match status" value="1"/>
</dbReference>
<gene>
    <name evidence="3" type="ORF">DA01_02440</name>
</gene>
<dbReference type="NCBIfam" id="TIGR01876">
    <property type="entry name" value="cas_Cas5d"/>
    <property type="match status" value="1"/>
</dbReference>
<sequence length="251" mass="29090">MEKRLDFLLYGKYALFTDPVTKIGGEKCSYHLPTYEALKGVARSIYWKPTFIWVIERVRVLKPIKTQSKNIKTLKYNSGNSDLSIYNYLWDVAYQVQARMEWNPQRPDLAHDRIKAKHFSMAQRSLEKGGRQDVFLGTRECQGYVEPCTYGEGQGYYDNIPELAFGLMFRNFSYPSETGGDDFCSHFWYPVMKNGEVIFTPPDSSIRTKFIRKMKPYYPQLAIEGDRGLAACYSCEEDCKLYQPSLGETTL</sequence>